<dbReference type="InterPro" id="IPR015797">
    <property type="entry name" value="NUDIX_hydrolase-like_dom_sf"/>
</dbReference>
<dbReference type="PANTHER" id="PTHR43046:SF12">
    <property type="entry name" value="GDP-MANNOSE MANNOSYL HYDROLASE"/>
    <property type="match status" value="1"/>
</dbReference>
<evidence type="ECO:0000259" key="4">
    <source>
        <dbReference type="PROSITE" id="PS51462"/>
    </source>
</evidence>
<dbReference type="OrthoDB" id="9786141at2"/>
<evidence type="ECO:0000256" key="1">
    <source>
        <dbReference type="ARBA" id="ARBA00001946"/>
    </source>
</evidence>
<protein>
    <submittedName>
        <fullName evidence="5">Hydrolase, NUDIX family</fullName>
    </submittedName>
</protein>
<name>E7FWZ5_ERYRH</name>
<dbReference type="InterPro" id="IPR020084">
    <property type="entry name" value="NUDIX_hydrolase_CS"/>
</dbReference>
<dbReference type="PROSITE" id="PS00893">
    <property type="entry name" value="NUDIX_BOX"/>
    <property type="match status" value="1"/>
</dbReference>
<organism evidence="5 6">
    <name type="scientific">Erysipelothrix rhusiopathiae ATCC 19414</name>
    <dbReference type="NCBI Taxonomy" id="525280"/>
    <lineage>
        <taxon>Bacteria</taxon>
        <taxon>Bacillati</taxon>
        <taxon>Bacillota</taxon>
        <taxon>Erysipelotrichia</taxon>
        <taxon>Erysipelotrichales</taxon>
        <taxon>Erysipelotrichaceae</taxon>
        <taxon>Erysipelothrix</taxon>
    </lineage>
</organism>
<evidence type="ECO:0000256" key="2">
    <source>
        <dbReference type="ARBA" id="ARBA00022801"/>
    </source>
</evidence>
<dbReference type="GeneID" id="41397134"/>
<keyword evidence="6" id="KW-1185">Reference proteome</keyword>
<keyword evidence="3" id="KW-0460">Magnesium</keyword>
<dbReference type="Pfam" id="PF00293">
    <property type="entry name" value="NUDIX"/>
    <property type="match status" value="1"/>
</dbReference>
<evidence type="ECO:0000313" key="5">
    <source>
        <dbReference type="EMBL" id="EFY08694.1"/>
    </source>
</evidence>
<keyword evidence="2 5" id="KW-0378">Hydrolase</keyword>
<sequence length="261" mass="30165">MDLKFNKEYCVFVTVLIKYQNKYLFDRNLKPIQGVLQYKERIEDCAQRLVNASFHQAISNLEFMGIGESFGRDFDHAHNFVLIAEVDTLSDVGSFSIVEESHYPDEWLPFINAEEFDFYEYRNLEPGSLASKDLSYKLAEGHELTFRVSALMRSDKGILFDDAHNIVGGRQMLNETIYQALEREVKEETGYDIDDSYFVGIAEDIVELPKYHKTVHYVNLVFEVSGDFSEAVVSKVSWISEDEIDDLDMGMVEVKQIIQNM</sequence>
<dbReference type="STRING" id="1648.A2I91_01030"/>
<dbReference type="SUPFAM" id="SSF55811">
    <property type="entry name" value="Nudix"/>
    <property type="match status" value="1"/>
</dbReference>
<dbReference type="PANTHER" id="PTHR43046">
    <property type="entry name" value="GDP-MANNOSE MANNOSYL HYDROLASE"/>
    <property type="match status" value="1"/>
</dbReference>
<evidence type="ECO:0000313" key="6">
    <source>
        <dbReference type="Proteomes" id="UP000003028"/>
    </source>
</evidence>
<dbReference type="AlphaFoldDB" id="E7FWZ5"/>
<evidence type="ECO:0000256" key="3">
    <source>
        <dbReference type="ARBA" id="ARBA00022842"/>
    </source>
</evidence>
<dbReference type="Proteomes" id="UP000003028">
    <property type="component" value="Unassembled WGS sequence"/>
</dbReference>
<dbReference type="GO" id="GO:0016787">
    <property type="term" value="F:hydrolase activity"/>
    <property type="evidence" value="ECO:0007669"/>
    <property type="project" value="UniProtKB-KW"/>
</dbReference>
<accession>E7FWZ5</accession>
<dbReference type="PROSITE" id="PS51462">
    <property type="entry name" value="NUDIX"/>
    <property type="match status" value="1"/>
</dbReference>
<dbReference type="RefSeq" id="WP_003774387.1">
    <property type="nucleotide sequence ID" value="NZ_ACLK02000002.1"/>
</dbReference>
<dbReference type="InterPro" id="IPR000086">
    <property type="entry name" value="NUDIX_hydrolase_dom"/>
</dbReference>
<comment type="cofactor">
    <cofactor evidence="1">
        <name>Mg(2+)</name>
        <dbReference type="ChEBI" id="CHEBI:18420"/>
    </cofactor>
</comment>
<comment type="caution">
    <text evidence="5">The sequence shown here is derived from an EMBL/GenBank/DDBJ whole genome shotgun (WGS) entry which is preliminary data.</text>
</comment>
<dbReference type="Gene3D" id="3.90.79.10">
    <property type="entry name" value="Nucleoside Triphosphate Pyrophosphohydrolase"/>
    <property type="match status" value="1"/>
</dbReference>
<reference evidence="5" key="1">
    <citation type="submission" date="2011-01" db="EMBL/GenBank/DDBJ databases">
        <authorList>
            <person name="Muzny D."/>
            <person name="Qin X."/>
            <person name="Buhay C."/>
            <person name="Dugan-Rocha S."/>
            <person name="Ding Y."/>
            <person name="Chen G."/>
            <person name="Hawes A."/>
            <person name="Holder M."/>
            <person name="Jhangiani S."/>
            <person name="Johnson A."/>
            <person name="Khan Z."/>
            <person name="Li Z."/>
            <person name="Liu W."/>
            <person name="Liu X."/>
            <person name="Perez L."/>
            <person name="Shen H."/>
            <person name="Wang Q."/>
            <person name="Watt J."/>
            <person name="Xi L."/>
            <person name="Xin Y."/>
            <person name="Zhou J."/>
            <person name="Deng J."/>
            <person name="Jiang H."/>
            <person name="Liu Y."/>
            <person name="Qu J."/>
            <person name="Song X.-Z."/>
            <person name="Zhang L."/>
            <person name="Villasana D."/>
            <person name="Johnson A."/>
            <person name="Liu J."/>
            <person name="Liyanage D."/>
            <person name="Lorensuhewa L."/>
            <person name="Robinson T."/>
            <person name="Song A."/>
            <person name="Song B.-B."/>
            <person name="Dinh H."/>
            <person name="Thornton R."/>
            <person name="Coyle M."/>
            <person name="Francisco L."/>
            <person name="Jackson L."/>
            <person name="Javaid M."/>
            <person name="Korchina V."/>
            <person name="Kovar C."/>
            <person name="Mata R."/>
            <person name="Mathew T."/>
            <person name="Ngo R."/>
            <person name="Nguyen L."/>
            <person name="Nguyen N."/>
            <person name="Okwuonu G."/>
            <person name="Ongeri F."/>
            <person name="Pham C."/>
            <person name="Simmons D."/>
            <person name="Wilczek-Boney K."/>
            <person name="Hale W."/>
            <person name="Jakkamsetti A."/>
            <person name="Pham P."/>
            <person name="Ruth R."/>
            <person name="San Lucas F."/>
            <person name="Warren J."/>
            <person name="Zhang J."/>
            <person name="Zhao Z."/>
            <person name="Zhou C."/>
            <person name="Zhu D."/>
            <person name="Lee S."/>
            <person name="Bess C."/>
            <person name="Blankenburg K."/>
            <person name="Forbes L."/>
            <person name="Fu Q."/>
            <person name="Gubbala S."/>
            <person name="Hirani K."/>
            <person name="Jayaseelan J.C."/>
            <person name="Lara F."/>
            <person name="Munidasa M."/>
            <person name="Palculict T."/>
            <person name="Patil S."/>
            <person name="Pu L.-L."/>
            <person name="Saada N."/>
            <person name="Tang L."/>
            <person name="Weissenberger G."/>
            <person name="Zhu Y."/>
            <person name="Hemphill L."/>
            <person name="Shang Y."/>
            <person name="Youmans B."/>
            <person name="Ayvaz T."/>
            <person name="Ross M."/>
            <person name="Santibanez J."/>
            <person name="Aqrawi P."/>
            <person name="Gross S."/>
            <person name="Joshi V."/>
            <person name="Fowler G."/>
            <person name="Nazareth L."/>
            <person name="Reid J."/>
            <person name="Worley K."/>
            <person name="Petrosino J."/>
            <person name="Highlander S."/>
            <person name="Gibbs R."/>
        </authorList>
    </citation>
    <scope>NUCLEOTIDE SEQUENCE [LARGE SCALE GENOMIC DNA]</scope>
    <source>
        <strain evidence="5">ATCC 19414</strain>
    </source>
</reference>
<feature type="domain" description="Nudix hydrolase" evidence="4">
    <location>
        <begin position="76"/>
        <end position="261"/>
    </location>
</feature>
<gene>
    <name evidence="5" type="ORF">HMPREF0357_10801</name>
</gene>
<proteinExistence type="predicted"/>
<dbReference type="EMBL" id="ACLK02000002">
    <property type="protein sequence ID" value="EFY08694.1"/>
    <property type="molecule type" value="Genomic_DNA"/>
</dbReference>